<proteinExistence type="predicted"/>
<accession>A0A6C0G161</accession>
<dbReference type="EMBL" id="CP048209">
    <property type="protein sequence ID" value="QHT61124.1"/>
    <property type="molecule type" value="Genomic_DNA"/>
</dbReference>
<dbReference type="PROSITE" id="PS51464">
    <property type="entry name" value="SIS"/>
    <property type="match status" value="1"/>
</dbReference>
<dbReference type="AlphaFoldDB" id="A0A6C0G161"/>
<evidence type="ECO:0000313" key="3">
    <source>
        <dbReference type="Proteomes" id="UP000476064"/>
    </source>
</evidence>
<dbReference type="PANTHER" id="PTHR30390">
    <property type="entry name" value="SEDOHEPTULOSE 7-PHOSPHATE ISOMERASE / DNAA INITIATOR-ASSOCIATING FACTOR FOR REPLICATION INITIATION"/>
    <property type="match status" value="1"/>
</dbReference>
<dbReference type="CDD" id="cd05006">
    <property type="entry name" value="SIS_GmhA"/>
    <property type="match status" value="1"/>
</dbReference>
<dbReference type="SUPFAM" id="SSF53697">
    <property type="entry name" value="SIS domain"/>
    <property type="match status" value="1"/>
</dbReference>
<dbReference type="Gene3D" id="3.40.50.10490">
    <property type="entry name" value="Glucose-6-phosphate isomerase like protein, domain 1"/>
    <property type="match status" value="1"/>
</dbReference>
<organism evidence="2 3">
    <name type="scientific">Paenibacillus lycopersici</name>
    <dbReference type="NCBI Taxonomy" id="2704462"/>
    <lineage>
        <taxon>Bacteria</taxon>
        <taxon>Bacillati</taxon>
        <taxon>Bacillota</taxon>
        <taxon>Bacilli</taxon>
        <taxon>Bacillales</taxon>
        <taxon>Paenibacillaceae</taxon>
        <taxon>Paenibacillus</taxon>
    </lineage>
</organism>
<reference evidence="2 3" key="1">
    <citation type="submission" date="2020-01" db="EMBL/GenBank/DDBJ databases">
        <title>Paenibacillus sp. nov., isolated from tomato rhizosphere.</title>
        <authorList>
            <person name="Weon H.-Y."/>
            <person name="Lee S.A."/>
        </authorList>
    </citation>
    <scope>NUCLEOTIDE SEQUENCE [LARGE SCALE GENOMIC DNA]</scope>
    <source>
        <strain evidence="2 3">12200R-189</strain>
    </source>
</reference>
<dbReference type="Proteomes" id="UP000476064">
    <property type="component" value="Chromosome"/>
</dbReference>
<dbReference type="GO" id="GO:0097367">
    <property type="term" value="F:carbohydrate derivative binding"/>
    <property type="evidence" value="ECO:0007669"/>
    <property type="project" value="InterPro"/>
</dbReference>
<protein>
    <submittedName>
        <fullName evidence="2">SIS domain-containing protein</fullName>
    </submittedName>
</protein>
<evidence type="ECO:0000259" key="1">
    <source>
        <dbReference type="PROSITE" id="PS51464"/>
    </source>
</evidence>
<evidence type="ECO:0000313" key="2">
    <source>
        <dbReference type="EMBL" id="QHT61124.1"/>
    </source>
</evidence>
<keyword evidence="3" id="KW-1185">Reference proteome</keyword>
<gene>
    <name evidence="2" type="ORF">GXP70_14955</name>
</gene>
<dbReference type="InterPro" id="IPR001347">
    <property type="entry name" value="SIS_dom"/>
</dbReference>
<dbReference type="Pfam" id="PF13580">
    <property type="entry name" value="SIS_2"/>
    <property type="match status" value="2"/>
</dbReference>
<feature type="domain" description="SIS" evidence="1">
    <location>
        <begin position="30"/>
        <end position="212"/>
    </location>
</feature>
<dbReference type="InterPro" id="IPR050099">
    <property type="entry name" value="SIS_GmhA/DiaA_subfam"/>
</dbReference>
<dbReference type="GO" id="GO:1901135">
    <property type="term" value="P:carbohydrate derivative metabolic process"/>
    <property type="evidence" value="ECO:0007669"/>
    <property type="project" value="InterPro"/>
</dbReference>
<dbReference type="RefSeq" id="WP_162357563.1">
    <property type="nucleotide sequence ID" value="NZ_CP048209.1"/>
</dbReference>
<dbReference type="InterPro" id="IPR046348">
    <property type="entry name" value="SIS_dom_sf"/>
</dbReference>
<name>A0A6C0G161_9BACL</name>
<dbReference type="InterPro" id="IPR035461">
    <property type="entry name" value="GmhA/DiaA"/>
</dbReference>
<dbReference type="KEGG" id="plyc:GXP70_14955"/>
<sequence length="212" mass="22689">MKPALAKLYTKYPELEEACGADIVKSFELLKASFERGGKTLLCGNGGSAADCEHIVGELMKGFLLRRPIPQAFREQLRAVSPDSADYVANSLQGALPAISLVSHTALATAFANDMSPDLVFAQQVYGYGKPGDVLIGISTSGNSANVLHAVTVAKAAGLRTVGLTGRSGGRMRELCDATIRIPHDMTPDIQERHLPVYHALCILLEEAFFES</sequence>